<gene>
    <name evidence="1" type="ORF">UFOPK2171_00449</name>
    <name evidence="2" type="ORF">UFOPK2237_00651</name>
</gene>
<proteinExistence type="predicted"/>
<protein>
    <submittedName>
        <fullName evidence="1">Unannotated protein</fullName>
    </submittedName>
</protein>
<evidence type="ECO:0000313" key="1">
    <source>
        <dbReference type="EMBL" id="CAB4647038.1"/>
    </source>
</evidence>
<dbReference type="EMBL" id="CAEZWD010000038">
    <property type="protein sequence ID" value="CAB4647038.1"/>
    <property type="molecule type" value="Genomic_DNA"/>
</dbReference>
<organism evidence="1">
    <name type="scientific">freshwater metagenome</name>
    <dbReference type="NCBI Taxonomy" id="449393"/>
    <lineage>
        <taxon>unclassified sequences</taxon>
        <taxon>metagenomes</taxon>
        <taxon>ecological metagenomes</taxon>
    </lineage>
</organism>
<evidence type="ECO:0000313" key="2">
    <source>
        <dbReference type="EMBL" id="CAB4653380.1"/>
    </source>
</evidence>
<dbReference type="AlphaFoldDB" id="A0A6J6KDA9"/>
<dbReference type="EMBL" id="CAEZWI010000066">
    <property type="protein sequence ID" value="CAB4653380.1"/>
    <property type="molecule type" value="Genomic_DNA"/>
</dbReference>
<sequence length="95" mass="10619">MGLCYFGVMKTTVEIRDPLMAEAKEVCALHNITLKGLIERALAAEIEKLAATPRWQPTDEFLIHGDVVVHSDVNAEIAAMYEELMDYHESLGKTD</sequence>
<name>A0A6J6KDA9_9ZZZZ</name>
<reference evidence="1" key="1">
    <citation type="submission" date="2020-05" db="EMBL/GenBank/DDBJ databases">
        <authorList>
            <person name="Chiriac C."/>
            <person name="Salcher M."/>
            <person name="Ghai R."/>
            <person name="Kavagutti S V."/>
        </authorList>
    </citation>
    <scope>NUCLEOTIDE SEQUENCE</scope>
</reference>
<accession>A0A6J6KDA9</accession>